<sequence>MRPRILLLTGAAAFIAAAPAGAATKTAVFAGGCFWSVEKFFEAKPGVVSAVSGYSGGTLRQPTYRNHPGHLEAVRVTYDPAKVSYAQLVDHFFHNIDPTDPKGQICDKGPSYRTAVFVATPEERRIAQQAKAGVAKELRAKVATEIRAAAPFWPAEAYHQDYAKKNPAAYERYRVGCGRDRWLGVVWGR</sequence>
<dbReference type="STRING" id="450851.PHZ_c0321"/>
<name>B4RDN6_PHEZH</name>
<gene>
    <name evidence="4" type="primary">msrA</name>
    <name evidence="7" type="ordered locus">PHZ_c0321</name>
</gene>
<feature type="chain" id="PRO_5002825293" description="Peptide methionine sulfoxide reductase MsrA" evidence="5">
    <location>
        <begin position="23"/>
        <end position="189"/>
    </location>
</feature>
<dbReference type="EC" id="1.8.4.11" evidence="4"/>
<proteinExistence type="inferred from homology"/>
<dbReference type="Gene3D" id="3.30.1060.10">
    <property type="entry name" value="Peptide methionine sulphoxide reductase MsrA"/>
    <property type="match status" value="1"/>
</dbReference>
<comment type="catalytic activity">
    <reaction evidence="2 4">
        <text>L-methionyl-[protein] + [thioredoxin]-disulfide + H2O = L-methionyl-(S)-S-oxide-[protein] + [thioredoxin]-dithiol</text>
        <dbReference type="Rhea" id="RHEA:14217"/>
        <dbReference type="Rhea" id="RHEA-COMP:10698"/>
        <dbReference type="Rhea" id="RHEA-COMP:10700"/>
        <dbReference type="Rhea" id="RHEA-COMP:12313"/>
        <dbReference type="Rhea" id="RHEA-COMP:12315"/>
        <dbReference type="ChEBI" id="CHEBI:15377"/>
        <dbReference type="ChEBI" id="CHEBI:16044"/>
        <dbReference type="ChEBI" id="CHEBI:29950"/>
        <dbReference type="ChEBI" id="CHEBI:44120"/>
        <dbReference type="ChEBI" id="CHEBI:50058"/>
        <dbReference type="EC" id="1.8.4.11"/>
    </reaction>
</comment>
<keyword evidence="5" id="KW-0732">Signal</keyword>
<reference evidence="7 8" key="1">
    <citation type="journal article" date="2008" name="BMC Genomics">
        <title>Complete genome of Phenylobacterium zucineum - a novel facultative intracellular bacterium isolated from human erythroleukemia cell line K562.</title>
        <authorList>
            <person name="Luo Y."/>
            <person name="Xu X."/>
            <person name="Ding Z."/>
            <person name="Liu Z."/>
            <person name="Zhang B."/>
            <person name="Yan Z."/>
            <person name="Sun J."/>
            <person name="Hu S."/>
            <person name="Hu X."/>
        </authorList>
    </citation>
    <scope>NUCLEOTIDE SEQUENCE [LARGE SCALE GENOMIC DNA]</scope>
    <source>
        <strain evidence="7 8">HLK1</strain>
    </source>
</reference>
<dbReference type="Proteomes" id="UP000001868">
    <property type="component" value="Chromosome"/>
</dbReference>
<dbReference type="RefSeq" id="WP_012520883.1">
    <property type="nucleotide sequence ID" value="NC_011144.1"/>
</dbReference>
<dbReference type="InterPro" id="IPR002569">
    <property type="entry name" value="Met_Sox_Rdtase_MsrA_dom"/>
</dbReference>
<dbReference type="InterPro" id="IPR036509">
    <property type="entry name" value="Met_Sox_Rdtase_MsrA_sf"/>
</dbReference>
<feature type="domain" description="Peptide methionine sulphoxide reductase MsrA" evidence="6">
    <location>
        <begin position="26"/>
        <end position="171"/>
    </location>
</feature>
<comment type="similarity">
    <text evidence="4">Belongs to the MsrA Met sulfoxide reductase family.</text>
</comment>
<accession>B4RDN6</accession>
<dbReference type="EMBL" id="CP000747">
    <property type="protein sequence ID" value="ACG76735.1"/>
    <property type="molecule type" value="Genomic_DNA"/>
</dbReference>
<evidence type="ECO:0000313" key="7">
    <source>
        <dbReference type="EMBL" id="ACG76735.1"/>
    </source>
</evidence>
<evidence type="ECO:0000256" key="2">
    <source>
        <dbReference type="ARBA" id="ARBA00047806"/>
    </source>
</evidence>
<organism evidence="7 8">
    <name type="scientific">Phenylobacterium zucineum (strain HLK1)</name>
    <dbReference type="NCBI Taxonomy" id="450851"/>
    <lineage>
        <taxon>Bacteria</taxon>
        <taxon>Pseudomonadati</taxon>
        <taxon>Pseudomonadota</taxon>
        <taxon>Alphaproteobacteria</taxon>
        <taxon>Caulobacterales</taxon>
        <taxon>Caulobacteraceae</taxon>
        <taxon>Phenylobacterium</taxon>
    </lineage>
</organism>
<dbReference type="GO" id="GO:0008113">
    <property type="term" value="F:peptide-methionine (S)-S-oxide reductase activity"/>
    <property type="evidence" value="ECO:0007669"/>
    <property type="project" value="UniProtKB-UniRule"/>
</dbReference>
<evidence type="ECO:0000256" key="4">
    <source>
        <dbReference type="HAMAP-Rule" id="MF_01401"/>
    </source>
</evidence>
<dbReference type="GO" id="GO:0033744">
    <property type="term" value="F:L-methionine:thioredoxin-disulfide S-oxidoreductase activity"/>
    <property type="evidence" value="ECO:0007669"/>
    <property type="project" value="RHEA"/>
</dbReference>
<keyword evidence="1 4" id="KW-0560">Oxidoreductase</keyword>
<evidence type="ECO:0000256" key="1">
    <source>
        <dbReference type="ARBA" id="ARBA00023002"/>
    </source>
</evidence>
<dbReference type="HAMAP" id="MF_01401">
    <property type="entry name" value="MsrA"/>
    <property type="match status" value="1"/>
</dbReference>
<comment type="catalytic activity">
    <reaction evidence="3 4">
        <text>[thioredoxin]-disulfide + L-methionine + H2O = L-methionine (S)-S-oxide + [thioredoxin]-dithiol</text>
        <dbReference type="Rhea" id="RHEA:19993"/>
        <dbReference type="Rhea" id="RHEA-COMP:10698"/>
        <dbReference type="Rhea" id="RHEA-COMP:10700"/>
        <dbReference type="ChEBI" id="CHEBI:15377"/>
        <dbReference type="ChEBI" id="CHEBI:29950"/>
        <dbReference type="ChEBI" id="CHEBI:50058"/>
        <dbReference type="ChEBI" id="CHEBI:57844"/>
        <dbReference type="ChEBI" id="CHEBI:58772"/>
        <dbReference type="EC" id="1.8.4.11"/>
    </reaction>
</comment>
<dbReference type="PANTHER" id="PTHR43774:SF1">
    <property type="entry name" value="PEPTIDE METHIONINE SULFOXIDE REDUCTASE MSRA 2"/>
    <property type="match status" value="1"/>
</dbReference>
<comment type="function">
    <text evidence="4">Has an important function as a repair enzyme for proteins that have been inactivated by oxidation. Catalyzes the reversible oxidation-reduction of methionine sulfoxide in proteins to methionine.</text>
</comment>
<feature type="signal peptide" evidence="5">
    <location>
        <begin position="1"/>
        <end position="22"/>
    </location>
</feature>
<dbReference type="AlphaFoldDB" id="B4RDN6"/>
<dbReference type="KEGG" id="pzu:PHZ_c0321"/>
<evidence type="ECO:0000256" key="3">
    <source>
        <dbReference type="ARBA" id="ARBA00048782"/>
    </source>
</evidence>
<dbReference type="HOGENOM" id="CLU_031040_10_1_5"/>
<dbReference type="PANTHER" id="PTHR43774">
    <property type="entry name" value="PEPTIDE METHIONINE SULFOXIDE REDUCTASE"/>
    <property type="match status" value="1"/>
</dbReference>
<evidence type="ECO:0000313" key="8">
    <source>
        <dbReference type="Proteomes" id="UP000001868"/>
    </source>
</evidence>
<protein>
    <recommendedName>
        <fullName evidence="4">Peptide methionine sulfoxide reductase MsrA</fullName>
        <shortName evidence="4">Protein-methionine-S-oxide reductase</shortName>
        <ecNumber evidence="4">1.8.4.11</ecNumber>
    </recommendedName>
    <alternativeName>
        <fullName evidence="4">Peptide-methionine (S)-S-oxide reductase</fullName>
        <shortName evidence="4">Peptide Met(O) reductase</shortName>
    </alternativeName>
</protein>
<dbReference type="NCBIfam" id="TIGR00401">
    <property type="entry name" value="msrA"/>
    <property type="match status" value="1"/>
</dbReference>
<dbReference type="eggNOG" id="COG0225">
    <property type="taxonomic scope" value="Bacteria"/>
</dbReference>
<evidence type="ECO:0000256" key="5">
    <source>
        <dbReference type="SAM" id="SignalP"/>
    </source>
</evidence>
<dbReference type="Pfam" id="PF01625">
    <property type="entry name" value="PMSR"/>
    <property type="match status" value="1"/>
</dbReference>
<feature type="active site" evidence="4">
    <location>
        <position position="33"/>
    </location>
</feature>
<dbReference type="OrthoDB" id="4174719at2"/>
<dbReference type="SUPFAM" id="SSF55068">
    <property type="entry name" value="Peptide methionine sulfoxide reductase"/>
    <property type="match status" value="1"/>
</dbReference>
<evidence type="ECO:0000259" key="6">
    <source>
        <dbReference type="Pfam" id="PF01625"/>
    </source>
</evidence>
<keyword evidence="8" id="KW-1185">Reference proteome</keyword>